<dbReference type="Proteomes" id="UP000204221">
    <property type="component" value="Chromosome"/>
</dbReference>
<name>A0A221WBT8_9PSEU</name>
<dbReference type="InterPro" id="IPR050471">
    <property type="entry name" value="AB_hydrolase"/>
</dbReference>
<sequence length="297" mass="31314">MRQMPLSADRKLEYEITGPDAGPAVLVHHGMPGSALPMATITDPLTKRGYRVITYSRAGYGESTPSPGRTVADSGDDCVRLLEQLSIPRYHVFGWSGGGPHALANAAMDPKRVAGVLISASFAPFDAPGLDFTDGMGAQNQIQFDTVATGGEQAAREIVAIMSAAARVVESTELVDGELGSLFPDVDVAAMSTGFGTENAASIEHALRNGNEGWIADVTALVRPWGFDPGDIKAPVDLWHGGLDKTVPAAHGRWLAENVDGVEAYFDATHGHISLTVEKLGQMMDASAARASRVTSM</sequence>
<accession>A0A221WBT8</accession>
<evidence type="ECO:0000313" key="3">
    <source>
        <dbReference type="Proteomes" id="UP000204221"/>
    </source>
</evidence>
<evidence type="ECO:0000259" key="1">
    <source>
        <dbReference type="Pfam" id="PF00561"/>
    </source>
</evidence>
<feature type="domain" description="AB hydrolase-1" evidence="1">
    <location>
        <begin position="23"/>
        <end position="272"/>
    </location>
</feature>
<dbReference type="EMBL" id="CP022521">
    <property type="protein sequence ID" value="ASO22959.1"/>
    <property type="molecule type" value="Genomic_DNA"/>
</dbReference>
<keyword evidence="2" id="KW-0378">Hydrolase</keyword>
<dbReference type="InterPro" id="IPR000073">
    <property type="entry name" value="AB_hydrolase_1"/>
</dbReference>
<dbReference type="PANTHER" id="PTHR43433:SF10">
    <property type="entry name" value="AB HYDROLASE-1 DOMAIN-CONTAINING PROTEIN"/>
    <property type="match status" value="1"/>
</dbReference>
<dbReference type="InterPro" id="IPR029058">
    <property type="entry name" value="AB_hydrolase_fold"/>
</dbReference>
<reference evidence="2 3" key="1">
    <citation type="submission" date="2017-07" db="EMBL/GenBank/DDBJ databases">
        <title>Complete genome sequence of Actinoalloteichus hoggarensis DSM 45943, type strain of Actinoalloteichus hoggarensis.</title>
        <authorList>
            <person name="Ruckert C."/>
            <person name="Nouioui I."/>
            <person name="Willmese J."/>
            <person name="van Wezel G."/>
            <person name="Klenk H.-P."/>
            <person name="Kalinowski J."/>
            <person name="Zotchev S.B."/>
        </authorList>
    </citation>
    <scope>NUCLEOTIDE SEQUENCE [LARGE SCALE GENOMIC DNA]</scope>
    <source>
        <strain evidence="2 3">DSM 45943</strain>
    </source>
</reference>
<dbReference type="GO" id="GO:0004064">
    <property type="term" value="F:arylesterase activity"/>
    <property type="evidence" value="ECO:0007669"/>
    <property type="project" value="UniProtKB-EC"/>
</dbReference>
<keyword evidence="3" id="KW-1185">Reference proteome</keyword>
<gene>
    <name evidence="2" type="ORF">AHOG_26805</name>
</gene>
<dbReference type="PANTHER" id="PTHR43433">
    <property type="entry name" value="HYDROLASE, ALPHA/BETA FOLD FAMILY PROTEIN"/>
    <property type="match status" value="1"/>
</dbReference>
<dbReference type="Pfam" id="PF00561">
    <property type="entry name" value="Abhydrolase_1"/>
    <property type="match status" value="1"/>
</dbReference>
<organism evidence="2 3">
    <name type="scientific">Actinoalloteichus hoggarensis</name>
    <dbReference type="NCBI Taxonomy" id="1470176"/>
    <lineage>
        <taxon>Bacteria</taxon>
        <taxon>Bacillati</taxon>
        <taxon>Actinomycetota</taxon>
        <taxon>Actinomycetes</taxon>
        <taxon>Pseudonocardiales</taxon>
        <taxon>Pseudonocardiaceae</taxon>
        <taxon>Actinoalloteichus</taxon>
    </lineage>
</organism>
<evidence type="ECO:0000313" key="2">
    <source>
        <dbReference type="EMBL" id="ASO22959.1"/>
    </source>
</evidence>
<dbReference type="KEGG" id="ahg:AHOG_26805"/>
<dbReference type="AlphaFoldDB" id="A0A221WBT8"/>
<protein>
    <submittedName>
        <fullName evidence="2">Arylesterase</fullName>
        <ecNumber evidence="2">3.1.1.2</ecNumber>
    </submittedName>
</protein>
<dbReference type="EC" id="3.1.1.2" evidence="2"/>
<proteinExistence type="predicted"/>
<dbReference type="Gene3D" id="3.40.50.1820">
    <property type="entry name" value="alpha/beta hydrolase"/>
    <property type="match status" value="1"/>
</dbReference>
<dbReference type="SUPFAM" id="SSF53474">
    <property type="entry name" value="alpha/beta-Hydrolases"/>
    <property type="match status" value="1"/>
</dbReference>